<evidence type="ECO:0000256" key="14">
    <source>
        <dbReference type="SAM" id="MobiDB-lite"/>
    </source>
</evidence>
<dbReference type="InterPro" id="IPR007012">
    <property type="entry name" value="PolA_pol_cen_dom"/>
</dbReference>
<dbReference type="Pfam" id="PF04926">
    <property type="entry name" value="PAP_RNA-bind"/>
    <property type="match status" value="2"/>
</dbReference>
<keyword evidence="9" id="KW-0547">Nucleotide-binding</keyword>
<evidence type="ECO:0000313" key="18">
    <source>
        <dbReference type="EMBL" id="GFN73693.1"/>
    </source>
</evidence>
<dbReference type="GO" id="GO:0003723">
    <property type="term" value="F:RNA binding"/>
    <property type="evidence" value="ECO:0007669"/>
    <property type="project" value="InterPro"/>
</dbReference>
<feature type="compositionally biased region" description="Low complexity" evidence="14">
    <location>
        <begin position="524"/>
        <end position="549"/>
    </location>
</feature>
<dbReference type="GO" id="GO:0031123">
    <property type="term" value="P:RNA 3'-end processing"/>
    <property type="evidence" value="ECO:0007669"/>
    <property type="project" value="InterPro"/>
</dbReference>
<evidence type="ECO:0000256" key="8">
    <source>
        <dbReference type="ARBA" id="ARBA00022723"/>
    </source>
</evidence>
<evidence type="ECO:0000256" key="11">
    <source>
        <dbReference type="ARBA" id="ARBA00022842"/>
    </source>
</evidence>
<name>A0AAV3XQE1_9GAST</name>
<comment type="catalytic activity">
    <reaction evidence="13">
        <text>RNA(n) + ATP = RNA(n)-3'-adenine ribonucleotide + diphosphate</text>
        <dbReference type="Rhea" id="RHEA:11332"/>
        <dbReference type="Rhea" id="RHEA-COMP:14527"/>
        <dbReference type="Rhea" id="RHEA-COMP:17347"/>
        <dbReference type="ChEBI" id="CHEBI:30616"/>
        <dbReference type="ChEBI" id="CHEBI:33019"/>
        <dbReference type="ChEBI" id="CHEBI:140395"/>
        <dbReference type="ChEBI" id="CHEBI:173115"/>
        <dbReference type="EC" id="2.7.7.19"/>
    </reaction>
</comment>
<dbReference type="EMBL" id="BLXT01000021">
    <property type="protein sequence ID" value="GFN73693.1"/>
    <property type="molecule type" value="Genomic_DNA"/>
</dbReference>
<keyword evidence="19" id="KW-1185">Reference proteome</keyword>
<dbReference type="Pfam" id="PF20750">
    <property type="entry name" value="PAP_NTPase"/>
    <property type="match status" value="1"/>
</dbReference>
<feature type="domain" description="Poly(A) polymerase central" evidence="16">
    <location>
        <begin position="213"/>
        <end position="359"/>
    </location>
</feature>
<dbReference type="FunFam" id="1.10.1410.10:FF:000001">
    <property type="entry name" value="Putative poly(A) polymerase gamma"/>
    <property type="match status" value="1"/>
</dbReference>
<evidence type="ECO:0000259" key="15">
    <source>
        <dbReference type="Pfam" id="PF04926"/>
    </source>
</evidence>
<comment type="cofactor">
    <cofactor evidence="1">
        <name>Mn(2+)</name>
        <dbReference type="ChEBI" id="CHEBI:29035"/>
    </cofactor>
</comment>
<dbReference type="PANTHER" id="PTHR10682:SF10">
    <property type="entry name" value="POLYNUCLEOTIDE ADENYLYLTRANSFERASE"/>
    <property type="match status" value="1"/>
</dbReference>
<evidence type="ECO:0000259" key="16">
    <source>
        <dbReference type="Pfam" id="PF04928"/>
    </source>
</evidence>
<evidence type="ECO:0000256" key="7">
    <source>
        <dbReference type="ARBA" id="ARBA00022679"/>
    </source>
</evidence>
<dbReference type="EC" id="2.7.7.19" evidence="5"/>
<keyword evidence="7" id="KW-0808">Transferase</keyword>
<evidence type="ECO:0000256" key="3">
    <source>
        <dbReference type="ARBA" id="ARBA00004123"/>
    </source>
</evidence>
<feature type="domain" description="Poly(A) polymerase RNA-binding" evidence="15">
    <location>
        <begin position="361"/>
        <end position="416"/>
    </location>
</feature>
<keyword evidence="10" id="KW-0067">ATP-binding</keyword>
<comment type="similarity">
    <text evidence="4">Belongs to the poly(A) polymerase family.</text>
</comment>
<organism evidence="18 19">
    <name type="scientific">Plakobranchus ocellatus</name>
    <dbReference type="NCBI Taxonomy" id="259542"/>
    <lineage>
        <taxon>Eukaryota</taxon>
        <taxon>Metazoa</taxon>
        <taxon>Spiralia</taxon>
        <taxon>Lophotrochozoa</taxon>
        <taxon>Mollusca</taxon>
        <taxon>Gastropoda</taxon>
        <taxon>Heterobranchia</taxon>
        <taxon>Euthyneura</taxon>
        <taxon>Panpulmonata</taxon>
        <taxon>Sacoglossa</taxon>
        <taxon>Placobranchoidea</taxon>
        <taxon>Plakobranchidae</taxon>
        <taxon>Plakobranchus</taxon>
    </lineage>
</organism>
<sequence>MAYDYGGVKNQYPGVTGPLSLTEPKPQDFELSDKLVEALKPHNVFESEAELNHRLEVLAKINDLMRAWIKDVSRQKNNIPENLIDTFGGKVFTFGSYRMGVHTKGADIDTLCVAPRHVERTDFFKSFYELLKAQPEVKDLRAVEEAFVPVIKVEFDGIELDLVFARLALPTIPEDINLRDETLLKNLDEKSVRSLNGIRVTDEILHLVPHQDNFRMTLRAIKLWAKKKGIYSNALGYLGGVSWAMLVARVCQLYPKAAPATVVHRFFLVYSKWDWPSPVLLKPLDTENKLGFPVWDSRVNTADRFHLMPIITPAYPQQNSTFNVSQSTRTIIMEEFSEGLECVTHIFEGREEWSRLFERSDFFHKYKHYIVVKGSAEEEDHYLEWKGYVESKIRHLVGNLERNPNIKLAHIMPTAYGPINESDGQYMCKWFIGLIFELSNQGSQSGANVDLTYDIQSFSDIVHQQAIKLNLYKEDMKVEIQYVKRKNLEQFVPPQILNQTKPRKRLDSGRHSSGNARRHSQDKGQLGISSGSLPSSLSSSSPSQAQQSQVADDANAELTKAVSTAEEDDDYVAELEEDYTTQESGCGLTASSSSSTAASMVSVPANRNGVLDGDSTMQWHPSDGIRVESESSRRKEDEDSEIKSENSVGSPSSQDSCQDAASKRPGSPFQNDTPPKKPKDFLDQQVPGSPMQVDEKITSSTHGSQSQVSSAPSHHPSLSDTAKSIANKHVDLHSTELPDLTSPQPISSTGFLPPLKNSIKLKLK</sequence>
<evidence type="ECO:0000256" key="2">
    <source>
        <dbReference type="ARBA" id="ARBA00001946"/>
    </source>
</evidence>
<feature type="compositionally biased region" description="Polar residues" evidence="14">
    <location>
        <begin position="645"/>
        <end position="659"/>
    </location>
</feature>
<dbReference type="Gene3D" id="3.30.70.590">
    <property type="entry name" value="Poly(A) polymerase predicted RNA binding domain"/>
    <property type="match status" value="1"/>
</dbReference>
<keyword evidence="11" id="KW-0460">Magnesium</keyword>
<evidence type="ECO:0000313" key="19">
    <source>
        <dbReference type="Proteomes" id="UP000735302"/>
    </source>
</evidence>
<feature type="compositionally biased region" description="Polar residues" evidence="14">
    <location>
        <begin position="741"/>
        <end position="750"/>
    </location>
</feature>
<evidence type="ECO:0000256" key="5">
    <source>
        <dbReference type="ARBA" id="ARBA00012388"/>
    </source>
</evidence>
<gene>
    <name evidence="18" type="ORF">PoB_000019900</name>
</gene>
<dbReference type="InterPro" id="IPR007010">
    <property type="entry name" value="PolA_pol_RNA-bd_dom"/>
</dbReference>
<accession>A0AAV3XQE1</accession>
<evidence type="ECO:0000259" key="17">
    <source>
        <dbReference type="Pfam" id="PF20750"/>
    </source>
</evidence>
<feature type="region of interest" description="Disordered" evidence="14">
    <location>
        <begin position="606"/>
        <end position="764"/>
    </location>
</feature>
<feature type="domain" description="Poly(A) polymerase RNA-binding" evidence="15">
    <location>
        <begin position="422"/>
        <end position="495"/>
    </location>
</feature>
<evidence type="ECO:0000256" key="10">
    <source>
        <dbReference type="ARBA" id="ARBA00022840"/>
    </source>
</evidence>
<keyword evidence="12" id="KW-0539">Nucleus</keyword>
<evidence type="ECO:0000256" key="9">
    <source>
        <dbReference type="ARBA" id="ARBA00022741"/>
    </source>
</evidence>
<dbReference type="Proteomes" id="UP000735302">
    <property type="component" value="Unassembled WGS sequence"/>
</dbReference>
<dbReference type="GO" id="GO:1990817">
    <property type="term" value="F:poly(A) RNA polymerase activity"/>
    <property type="evidence" value="ECO:0007669"/>
    <property type="project" value="UniProtKB-EC"/>
</dbReference>
<dbReference type="InterPro" id="IPR043519">
    <property type="entry name" value="NT_sf"/>
</dbReference>
<dbReference type="SUPFAM" id="SSF81631">
    <property type="entry name" value="PAP/OAS1 substrate-binding domain"/>
    <property type="match status" value="1"/>
</dbReference>
<keyword evidence="8" id="KW-0479">Metal-binding</keyword>
<dbReference type="Gene3D" id="3.30.460.10">
    <property type="entry name" value="Beta Polymerase, domain 2"/>
    <property type="match status" value="1"/>
</dbReference>
<dbReference type="GO" id="GO:0006397">
    <property type="term" value="P:mRNA processing"/>
    <property type="evidence" value="ECO:0007669"/>
    <property type="project" value="UniProtKB-KW"/>
</dbReference>
<feature type="region of interest" description="Disordered" evidence="14">
    <location>
        <begin position="493"/>
        <end position="557"/>
    </location>
</feature>
<comment type="caution">
    <text evidence="18">The sequence shown here is derived from an EMBL/GenBank/DDBJ whole genome shotgun (WGS) entry which is preliminary data.</text>
</comment>
<keyword evidence="6" id="KW-0507">mRNA processing</keyword>
<evidence type="ECO:0000256" key="12">
    <source>
        <dbReference type="ARBA" id="ARBA00023242"/>
    </source>
</evidence>
<dbReference type="InterPro" id="IPR011068">
    <property type="entry name" value="NuclTrfase_I-like_C"/>
</dbReference>
<evidence type="ECO:0000256" key="1">
    <source>
        <dbReference type="ARBA" id="ARBA00001936"/>
    </source>
</evidence>
<comment type="subcellular location">
    <subcellularLocation>
        <location evidence="3">Nucleus</location>
    </subcellularLocation>
</comment>
<proteinExistence type="inferred from homology"/>
<dbReference type="PANTHER" id="PTHR10682">
    <property type="entry name" value="POLY A POLYMERASE"/>
    <property type="match status" value="1"/>
</dbReference>
<feature type="compositionally biased region" description="Low complexity" evidence="14">
    <location>
        <begin position="698"/>
        <end position="710"/>
    </location>
</feature>
<comment type="cofactor">
    <cofactor evidence="2">
        <name>Mg(2+)</name>
        <dbReference type="ChEBI" id="CHEBI:18420"/>
    </cofactor>
</comment>
<evidence type="ECO:0000256" key="4">
    <source>
        <dbReference type="ARBA" id="ARBA00010912"/>
    </source>
</evidence>
<dbReference type="FunFam" id="3.30.460.10:FF:000002">
    <property type="entry name" value="Poly(A) polymerase alpha, putative"/>
    <property type="match status" value="1"/>
</dbReference>
<evidence type="ECO:0000256" key="13">
    <source>
        <dbReference type="ARBA" id="ARBA00048830"/>
    </source>
</evidence>
<dbReference type="CDD" id="cd05402">
    <property type="entry name" value="NT_PAP_TUTase"/>
    <property type="match status" value="1"/>
</dbReference>
<dbReference type="GO" id="GO:0005524">
    <property type="term" value="F:ATP binding"/>
    <property type="evidence" value="ECO:0007669"/>
    <property type="project" value="UniProtKB-KW"/>
</dbReference>
<dbReference type="Pfam" id="PF04928">
    <property type="entry name" value="PAP_central"/>
    <property type="match status" value="1"/>
</dbReference>
<dbReference type="GO" id="GO:0046872">
    <property type="term" value="F:metal ion binding"/>
    <property type="evidence" value="ECO:0007669"/>
    <property type="project" value="UniProtKB-KW"/>
</dbReference>
<feature type="compositionally biased region" description="Basic and acidic residues" evidence="14">
    <location>
        <begin position="623"/>
        <end position="644"/>
    </location>
</feature>
<feature type="domain" description="Poly(A) polymerase nucleotidyltransferase" evidence="17">
    <location>
        <begin position="14"/>
        <end position="208"/>
    </location>
</feature>
<evidence type="ECO:0000256" key="6">
    <source>
        <dbReference type="ARBA" id="ARBA00022664"/>
    </source>
</evidence>
<dbReference type="InterPro" id="IPR048840">
    <property type="entry name" value="PolA_pol_NTPase"/>
</dbReference>
<dbReference type="AlphaFoldDB" id="A0AAV3XQE1"/>
<dbReference type="GO" id="GO:0005634">
    <property type="term" value="C:nucleus"/>
    <property type="evidence" value="ECO:0007669"/>
    <property type="project" value="UniProtKB-SubCell"/>
</dbReference>
<dbReference type="SUPFAM" id="SSF81301">
    <property type="entry name" value="Nucleotidyltransferase"/>
    <property type="match status" value="1"/>
</dbReference>
<protein>
    <recommendedName>
        <fullName evidence="5">polynucleotide adenylyltransferase</fullName>
        <ecNumber evidence="5">2.7.7.19</ecNumber>
    </recommendedName>
</protein>
<reference evidence="18 19" key="1">
    <citation type="journal article" date="2021" name="Elife">
        <title>Chloroplast acquisition without the gene transfer in kleptoplastic sea slugs, Plakobranchus ocellatus.</title>
        <authorList>
            <person name="Maeda T."/>
            <person name="Takahashi S."/>
            <person name="Yoshida T."/>
            <person name="Shimamura S."/>
            <person name="Takaki Y."/>
            <person name="Nagai Y."/>
            <person name="Toyoda A."/>
            <person name="Suzuki Y."/>
            <person name="Arimoto A."/>
            <person name="Ishii H."/>
            <person name="Satoh N."/>
            <person name="Nishiyama T."/>
            <person name="Hasebe M."/>
            <person name="Maruyama T."/>
            <person name="Minagawa J."/>
            <person name="Obokata J."/>
            <person name="Shigenobu S."/>
        </authorList>
    </citation>
    <scope>NUCLEOTIDE SEQUENCE [LARGE SCALE GENOMIC DNA]</scope>
</reference>
<dbReference type="Gene3D" id="1.10.1410.10">
    <property type="match status" value="1"/>
</dbReference>
<dbReference type="SUPFAM" id="SSF55003">
    <property type="entry name" value="PAP/Archaeal CCA-adding enzyme, C-terminal domain"/>
    <property type="match status" value="1"/>
</dbReference>